<evidence type="ECO:0000256" key="3">
    <source>
        <dbReference type="ARBA" id="ARBA00022827"/>
    </source>
</evidence>
<keyword evidence="4" id="KW-0560">Oxidoreductase</keyword>
<evidence type="ECO:0000313" key="7">
    <source>
        <dbReference type="EMBL" id="TFK49560.1"/>
    </source>
</evidence>
<dbReference type="Gene3D" id="3.30.43.10">
    <property type="entry name" value="Uridine Diphospho-n-acetylenolpyruvylglucosamine Reductase, domain 2"/>
    <property type="match status" value="1"/>
</dbReference>
<gene>
    <name evidence="7" type="ORF">OE88DRAFT_352712</name>
</gene>
<dbReference type="PANTHER" id="PTHR42973:SF13">
    <property type="entry name" value="FAD-BINDING PCMH-TYPE DOMAIN-CONTAINING PROTEIN"/>
    <property type="match status" value="1"/>
</dbReference>
<dbReference type="Pfam" id="PF08031">
    <property type="entry name" value="BBE"/>
    <property type="match status" value="1"/>
</dbReference>
<protein>
    <submittedName>
        <fullName evidence="7">FAD dependent oxidoreductase</fullName>
    </submittedName>
</protein>
<dbReference type="Gene3D" id="3.40.462.20">
    <property type="match status" value="1"/>
</dbReference>
<dbReference type="Pfam" id="PF01565">
    <property type="entry name" value="FAD_binding_4"/>
    <property type="match status" value="1"/>
</dbReference>
<evidence type="ECO:0000256" key="4">
    <source>
        <dbReference type="ARBA" id="ARBA00023002"/>
    </source>
</evidence>
<evidence type="ECO:0000256" key="1">
    <source>
        <dbReference type="ARBA" id="ARBA00005466"/>
    </source>
</evidence>
<dbReference type="GO" id="GO:0016491">
    <property type="term" value="F:oxidoreductase activity"/>
    <property type="evidence" value="ECO:0007669"/>
    <property type="project" value="UniProtKB-KW"/>
</dbReference>
<dbReference type="InterPro" id="IPR050416">
    <property type="entry name" value="FAD-linked_Oxidoreductase"/>
</dbReference>
<dbReference type="PANTHER" id="PTHR42973">
    <property type="entry name" value="BINDING OXIDOREDUCTASE, PUTATIVE (AFU_ORTHOLOGUE AFUA_1G17690)-RELATED"/>
    <property type="match status" value="1"/>
</dbReference>
<feature type="signal peptide" evidence="5">
    <location>
        <begin position="1"/>
        <end position="26"/>
    </location>
</feature>
<feature type="domain" description="FAD-binding PCMH-type" evidence="6">
    <location>
        <begin position="76"/>
        <end position="246"/>
    </location>
</feature>
<dbReference type="Gene3D" id="3.30.465.10">
    <property type="match status" value="1"/>
</dbReference>
<keyword evidence="2" id="KW-0285">Flavoprotein</keyword>
<dbReference type="SUPFAM" id="SSF56176">
    <property type="entry name" value="FAD-binding/transporter-associated domain-like"/>
    <property type="match status" value="1"/>
</dbReference>
<evidence type="ECO:0000259" key="6">
    <source>
        <dbReference type="PROSITE" id="PS51387"/>
    </source>
</evidence>
<keyword evidence="8" id="KW-1185">Reference proteome</keyword>
<keyword evidence="5" id="KW-0732">Signal</keyword>
<dbReference type="Proteomes" id="UP000305948">
    <property type="component" value="Unassembled WGS sequence"/>
</dbReference>
<dbReference type="InterPro" id="IPR016167">
    <property type="entry name" value="FAD-bd_PCMH_sub1"/>
</dbReference>
<name>A0A5C3MWK0_9AGAM</name>
<evidence type="ECO:0000256" key="5">
    <source>
        <dbReference type="SAM" id="SignalP"/>
    </source>
</evidence>
<feature type="chain" id="PRO_5022841075" evidence="5">
    <location>
        <begin position="27"/>
        <end position="502"/>
    </location>
</feature>
<comment type="similarity">
    <text evidence="1">Belongs to the oxygen-dependent FAD-linked oxidoreductase family.</text>
</comment>
<keyword evidence="3" id="KW-0274">FAD</keyword>
<dbReference type="InterPro" id="IPR016169">
    <property type="entry name" value="FAD-bd_PCMH_sub2"/>
</dbReference>
<organism evidence="7 8">
    <name type="scientific">Heliocybe sulcata</name>
    <dbReference type="NCBI Taxonomy" id="5364"/>
    <lineage>
        <taxon>Eukaryota</taxon>
        <taxon>Fungi</taxon>
        <taxon>Dikarya</taxon>
        <taxon>Basidiomycota</taxon>
        <taxon>Agaricomycotina</taxon>
        <taxon>Agaricomycetes</taxon>
        <taxon>Gloeophyllales</taxon>
        <taxon>Gloeophyllaceae</taxon>
        <taxon>Heliocybe</taxon>
    </lineage>
</organism>
<dbReference type="GO" id="GO:0071949">
    <property type="term" value="F:FAD binding"/>
    <property type="evidence" value="ECO:0007669"/>
    <property type="project" value="InterPro"/>
</dbReference>
<proteinExistence type="inferred from homology"/>
<dbReference type="InterPro" id="IPR006094">
    <property type="entry name" value="Oxid_FAD_bind_N"/>
</dbReference>
<dbReference type="InterPro" id="IPR016166">
    <property type="entry name" value="FAD-bd_PCMH"/>
</dbReference>
<evidence type="ECO:0000313" key="8">
    <source>
        <dbReference type="Proteomes" id="UP000305948"/>
    </source>
</evidence>
<reference evidence="7 8" key="1">
    <citation type="journal article" date="2019" name="Nat. Ecol. Evol.">
        <title>Megaphylogeny resolves global patterns of mushroom evolution.</title>
        <authorList>
            <person name="Varga T."/>
            <person name="Krizsan K."/>
            <person name="Foldi C."/>
            <person name="Dima B."/>
            <person name="Sanchez-Garcia M."/>
            <person name="Sanchez-Ramirez S."/>
            <person name="Szollosi G.J."/>
            <person name="Szarkandi J.G."/>
            <person name="Papp V."/>
            <person name="Albert L."/>
            <person name="Andreopoulos W."/>
            <person name="Angelini C."/>
            <person name="Antonin V."/>
            <person name="Barry K.W."/>
            <person name="Bougher N.L."/>
            <person name="Buchanan P."/>
            <person name="Buyck B."/>
            <person name="Bense V."/>
            <person name="Catcheside P."/>
            <person name="Chovatia M."/>
            <person name="Cooper J."/>
            <person name="Damon W."/>
            <person name="Desjardin D."/>
            <person name="Finy P."/>
            <person name="Geml J."/>
            <person name="Haridas S."/>
            <person name="Hughes K."/>
            <person name="Justo A."/>
            <person name="Karasinski D."/>
            <person name="Kautmanova I."/>
            <person name="Kiss B."/>
            <person name="Kocsube S."/>
            <person name="Kotiranta H."/>
            <person name="LaButti K.M."/>
            <person name="Lechner B.E."/>
            <person name="Liimatainen K."/>
            <person name="Lipzen A."/>
            <person name="Lukacs Z."/>
            <person name="Mihaltcheva S."/>
            <person name="Morgado L.N."/>
            <person name="Niskanen T."/>
            <person name="Noordeloos M.E."/>
            <person name="Ohm R.A."/>
            <person name="Ortiz-Santana B."/>
            <person name="Ovrebo C."/>
            <person name="Racz N."/>
            <person name="Riley R."/>
            <person name="Savchenko A."/>
            <person name="Shiryaev A."/>
            <person name="Soop K."/>
            <person name="Spirin V."/>
            <person name="Szebenyi C."/>
            <person name="Tomsovsky M."/>
            <person name="Tulloss R.E."/>
            <person name="Uehling J."/>
            <person name="Grigoriev I.V."/>
            <person name="Vagvolgyi C."/>
            <person name="Papp T."/>
            <person name="Martin F.M."/>
            <person name="Miettinen O."/>
            <person name="Hibbett D.S."/>
            <person name="Nagy L.G."/>
        </authorList>
    </citation>
    <scope>NUCLEOTIDE SEQUENCE [LARGE SCALE GENOMIC DNA]</scope>
    <source>
        <strain evidence="7 8">OMC1185</strain>
    </source>
</reference>
<dbReference type="AlphaFoldDB" id="A0A5C3MWK0"/>
<dbReference type="InterPro" id="IPR012951">
    <property type="entry name" value="BBE"/>
</dbReference>
<evidence type="ECO:0000256" key="2">
    <source>
        <dbReference type="ARBA" id="ARBA00022630"/>
    </source>
</evidence>
<accession>A0A5C3MWK0</accession>
<sequence length="502" mass="53431">MPGRLSLTFRTLCSLVAALSIASAQASSGPELFVRSADATSSACSQIEAALSSASELSLPGLGSFYQDIGHWATSSTQQAACSVQPGSTQDLGKIMQIIAATNSSFAVKGGGHTSNPGFSSTTGVHISMSRFSEVTYHAESSTVDVGSGLIWDDVYAALEPDNAMVVGGRVTGVGVAGFTLGGGYSWLTNQYGLTIDTVTGYELVLPNGTVASITDSSNPDLMFALRGGYNNFGVVTKFTLKAYPSANVWGGLITYTANTLDDVASASVNFSSKVTDPKAGIITTYNFVLGEIGVSQLLFYDAPQAPAGIFDEFLAISSFSKDVKSRTFSDLVRNIPSNATGGTRGIFNTVSLLEYTPELMEVIRNETQYWGQKLSLEDSGTFISYDVEPFQPTLFTHGSTSTASYPPTRSQGLLPLNLYWAYWDSSKDQVFYDAITQSAATIKAKAVELGQDVADAPVYGNYAIFSTPIDKIYGGNLERLRTIKQQYDPNNVMALAGGWKI</sequence>
<dbReference type="InterPro" id="IPR036318">
    <property type="entry name" value="FAD-bd_PCMH-like_sf"/>
</dbReference>
<dbReference type="PROSITE" id="PS51387">
    <property type="entry name" value="FAD_PCMH"/>
    <property type="match status" value="1"/>
</dbReference>
<dbReference type="OrthoDB" id="2151789at2759"/>
<dbReference type="STRING" id="5364.A0A5C3MWK0"/>
<dbReference type="EMBL" id="ML213515">
    <property type="protein sequence ID" value="TFK49560.1"/>
    <property type="molecule type" value="Genomic_DNA"/>
</dbReference>